<comment type="caution">
    <text evidence="3">The sequence shown here is derived from an EMBL/GenBank/DDBJ whole genome shotgun (WGS) entry which is preliminary data.</text>
</comment>
<dbReference type="OrthoDB" id="339559at2"/>
<gene>
    <name evidence="3" type="ORF">T472_0210345</name>
</gene>
<keyword evidence="1" id="KW-1133">Transmembrane helix</keyword>
<dbReference type="EMBL" id="AXUN02000175">
    <property type="protein sequence ID" value="ETA80729.1"/>
    <property type="molecule type" value="Genomic_DNA"/>
</dbReference>
<evidence type="ECO:0000313" key="4">
    <source>
        <dbReference type="Proteomes" id="UP000017747"/>
    </source>
</evidence>
<dbReference type="InterPro" id="IPR025588">
    <property type="entry name" value="YcxB-like_C"/>
</dbReference>
<dbReference type="eggNOG" id="ENOG50336RN">
    <property type="taxonomic scope" value="Bacteria"/>
</dbReference>
<protein>
    <recommendedName>
        <fullName evidence="2">YcxB-like C-terminal domain-containing protein</fullName>
    </recommendedName>
</protein>
<dbReference type="AlphaFoldDB" id="V7I6B0"/>
<keyword evidence="1" id="KW-0812">Transmembrane</keyword>
<sequence>MFEFKITLDDGDYLLFNQYHLLNSPVGKKNLMTFKMIIPFICFMFVAVIFIVNPDFQLLLIEAILMTILSILWICYSKKIILKSMEKNLKKLKKEGRLPYSNEAIIKFDDESIHEISPNTENKTKYSLVEKIVVTEKAIYIYFSSLQAYILPVTAFSEDVKKQQFLEFINSKTDRLRDTNRA</sequence>
<feature type="transmembrane region" description="Helical" evidence="1">
    <location>
        <begin position="32"/>
        <end position="52"/>
    </location>
</feature>
<dbReference type="RefSeq" id="WP_023388069.1">
    <property type="nucleotide sequence ID" value="NZ_AXUN02000175.1"/>
</dbReference>
<evidence type="ECO:0000259" key="2">
    <source>
        <dbReference type="Pfam" id="PF14317"/>
    </source>
</evidence>
<feature type="transmembrane region" description="Helical" evidence="1">
    <location>
        <begin position="58"/>
        <end position="76"/>
    </location>
</feature>
<proteinExistence type="predicted"/>
<organism evidence="3 4">
    <name type="scientific">Youngiibacter fragilis 232.1</name>
    <dbReference type="NCBI Taxonomy" id="994573"/>
    <lineage>
        <taxon>Bacteria</taxon>
        <taxon>Bacillati</taxon>
        <taxon>Bacillota</taxon>
        <taxon>Clostridia</taxon>
        <taxon>Eubacteriales</taxon>
        <taxon>Clostridiaceae</taxon>
        <taxon>Youngiibacter</taxon>
    </lineage>
</organism>
<evidence type="ECO:0000256" key="1">
    <source>
        <dbReference type="SAM" id="Phobius"/>
    </source>
</evidence>
<keyword evidence="1" id="KW-0472">Membrane</keyword>
<keyword evidence="4" id="KW-1185">Reference proteome</keyword>
<name>V7I6B0_9CLOT</name>
<dbReference type="Pfam" id="PF14317">
    <property type="entry name" value="YcxB"/>
    <property type="match status" value="1"/>
</dbReference>
<accession>V7I6B0</accession>
<reference evidence="3 4" key="1">
    <citation type="journal article" date="2014" name="Genome Announc.">
        <title>Genome Sequence of Youngiibacter fragilis, the Type Strain of the Genus Youngiibacter.</title>
        <authorList>
            <person name="Wawrik C.B."/>
            <person name="Callaghan A.V."/>
            <person name="Stamps B.W."/>
            <person name="Wawrik B."/>
        </authorList>
    </citation>
    <scope>NUCLEOTIDE SEQUENCE [LARGE SCALE GENOMIC DNA]</scope>
    <source>
        <strain evidence="3 4">232.1</strain>
    </source>
</reference>
<evidence type="ECO:0000313" key="3">
    <source>
        <dbReference type="EMBL" id="ETA80729.1"/>
    </source>
</evidence>
<feature type="domain" description="YcxB-like C-terminal" evidence="2">
    <location>
        <begin position="108"/>
        <end position="159"/>
    </location>
</feature>
<dbReference type="Proteomes" id="UP000017747">
    <property type="component" value="Unassembled WGS sequence"/>
</dbReference>